<evidence type="ECO:0000256" key="6">
    <source>
        <dbReference type="ARBA" id="ARBA00023125"/>
    </source>
</evidence>
<dbReference type="eggNOG" id="COG1321">
    <property type="taxonomic scope" value="Bacteria"/>
</dbReference>
<name>D1CEB4_THET1</name>
<dbReference type="Proteomes" id="UP000000323">
    <property type="component" value="Chromosome 1"/>
</dbReference>
<evidence type="ECO:0000256" key="4">
    <source>
        <dbReference type="ARBA" id="ARBA00023004"/>
    </source>
</evidence>
<comment type="subunit">
    <text evidence="3">Homodimer.</text>
</comment>
<dbReference type="Gene3D" id="1.10.60.10">
    <property type="entry name" value="Iron dependent repressor, metal binding and dimerisation domain"/>
    <property type="match status" value="1"/>
</dbReference>
<sequence>MASSQATETTHVTASMEQYLLAMYCLRRENQPLIGARLAEWLDVSPASVTGMIHRMSQEGLVQVGRGKQITLTTKGWQIALTTARRHYLAERLLTDMLGVDWYRAHVEAERWQHAITDETEEKLWIALGRPTTCPHGSPIPGTGACFSPHSRKLTDVEVGRELIVERISDSATENIDLLKFFQDHLIMPGKKLSVREINSITQAVTVETENGPVALGIEAARQVIVVPAHLFQQRKPPERLRKDSTF</sequence>
<dbReference type="GO" id="GO:0003700">
    <property type="term" value="F:DNA-binding transcription factor activity"/>
    <property type="evidence" value="ECO:0007669"/>
    <property type="project" value="InterPro"/>
</dbReference>
<keyword evidence="10" id="KW-1185">Reference proteome</keyword>
<evidence type="ECO:0000259" key="8">
    <source>
        <dbReference type="PROSITE" id="PS50944"/>
    </source>
</evidence>
<keyword evidence="6" id="KW-0238">DNA-binding</keyword>
<dbReference type="RefSeq" id="WP_012874305.1">
    <property type="nucleotide sequence ID" value="NC_013525.1"/>
</dbReference>
<feature type="domain" description="HTH dtxR-type" evidence="8">
    <location>
        <begin position="12"/>
        <end position="73"/>
    </location>
</feature>
<dbReference type="OrthoDB" id="9791355at2"/>
<dbReference type="InterPro" id="IPR038157">
    <property type="entry name" value="FeoA_core_dom"/>
</dbReference>
<dbReference type="KEGG" id="ttr:Tter_0348"/>
<dbReference type="InterPro" id="IPR050536">
    <property type="entry name" value="DtxR_MntR_Metal-Reg"/>
</dbReference>
<evidence type="ECO:0000256" key="5">
    <source>
        <dbReference type="ARBA" id="ARBA00023015"/>
    </source>
</evidence>
<dbReference type="InterPro" id="IPR036388">
    <property type="entry name" value="WH-like_DNA-bd_sf"/>
</dbReference>
<dbReference type="Gene3D" id="1.10.10.10">
    <property type="entry name" value="Winged helix-like DNA-binding domain superfamily/Winged helix DNA-binding domain"/>
    <property type="match status" value="1"/>
</dbReference>
<keyword evidence="5" id="KW-0805">Transcription regulation</keyword>
<protein>
    <submittedName>
        <fullName evidence="9">Iron (Metal) dependent repressor, DtxR family</fullName>
    </submittedName>
</protein>
<evidence type="ECO:0000256" key="2">
    <source>
        <dbReference type="ARBA" id="ARBA00007871"/>
    </source>
</evidence>
<keyword evidence="7" id="KW-0804">Transcription</keyword>
<dbReference type="InterPro" id="IPR001367">
    <property type="entry name" value="Fe_dep_repressor"/>
</dbReference>
<dbReference type="InterPro" id="IPR036390">
    <property type="entry name" value="WH_DNA-bd_sf"/>
</dbReference>
<dbReference type="GO" id="GO:0046983">
    <property type="term" value="F:protein dimerization activity"/>
    <property type="evidence" value="ECO:0007669"/>
    <property type="project" value="InterPro"/>
</dbReference>
<dbReference type="PANTHER" id="PTHR33238">
    <property type="entry name" value="IRON (METAL) DEPENDENT REPRESSOR, DTXR FAMILY"/>
    <property type="match status" value="1"/>
</dbReference>
<dbReference type="PROSITE" id="PS50944">
    <property type="entry name" value="HTH_DTXR"/>
    <property type="match status" value="1"/>
</dbReference>
<dbReference type="SMART" id="SM00529">
    <property type="entry name" value="HTH_DTXR"/>
    <property type="match status" value="1"/>
</dbReference>
<dbReference type="InterPro" id="IPR007167">
    <property type="entry name" value="Fe-transptr_FeoA-like"/>
</dbReference>
<dbReference type="InterPro" id="IPR036421">
    <property type="entry name" value="Fe_dep_repressor_sf"/>
</dbReference>
<evidence type="ECO:0000256" key="3">
    <source>
        <dbReference type="ARBA" id="ARBA00011738"/>
    </source>
</evidence>
<dbReference type="GO" id="GO:0005737">
    <property type="term" value="C:cytoplasm"/>
    <property type="evidence" value="ECO:0007669"/>
    <property type="project" value="UniProtKB-SubCell"/>
</dbReference>
<dbReference type="GO" id="GO:0045892">
    <property type="term" value="P:negative regulation of DNA-templated transcription"/>
    <property type="evidence" value="ECO:0007669"/>
    <property type="project" value="TreeGrafter"/>
</dbReference>
<dbReference type="Pfam" id="PF04023">
    <property type="entry name" value="FeoA"/>
    <property type="match status" value="1"/>
</dbReference>
<dbReference type="Gene3D" id="2.30.30.90">
    <property type="match status" value="1"/>
</dbReference>
<dbReference type="InterPro" id="IPR022687">
    <property type="entry name" value="HTH_DTXR"/>
</dbReference>
<reference evidence="10" key="1">
    <citation type="journal article" date="2010" name="Stand. Genomic Sci.">
        <title>Complete genome sequence of 'Thermobaculum terrenum' type strain (YNP1).</title>
        <authorList>
            <person name="Kiss H."/>
            <person name="Cleland D."/>
            <person name="Lapidus A."/>
            <person name="Lucas S."/>
            <person name="Glavina Del Rio T."/>
            <person name="Nolan M."/>
            <person name="Tice H."/>
            <person name="Han C."/>
            <person name="Goodwin L."/>
            <person name="Pitluck S."/>
            <person name="Liolios K."/>
            <person name="Ivanova N."/>
            <person name="Mavromatis K."/>
            <person name="Ovchinnikova G."/>
            <person name="Pati A."/>
            <person name="Chen A."/>
            <person name="Palaniappan K."/>
            <person name="Land M."/>
            <person name="Hauser L."/>
            <person name="Chang Y."/>
            <person name="Jeffries C."/>
            <person name="Lu M."/>
            <person name="Brettin T."/>
            <person name="Detter J."/>
            <person name="Goker M."/>
            <person name="Tindall B."/>
            <person name="Beck B."/>
            <person name="McDermott T."/>
            <person name="Woyke T."/>
            <person name="Bristow J."/>
            <person name="Eisen J."/>
            <person name="Markowitz V."/>
            <person name="Hugenholtz P."/>
            <person name="Kyrpides N."/>
            <person name="Klenk H."/>
            <person name="Cheng J."/>
        </authorList>
    </citation>
    <scope>NUCLEOTIDE SEQUENCE [LARGE SCALE GENOMIC DNA]</scope>
    <source>
        <strain evidence="10">ATCC BAA-798 / YNP1</strain>
    </source>
</reference>
<evidence type="ECO:0000313" key="9">
    <source>
        <dbReference type="EMBL" id="ACZ41270.1"/>
    </source>
</evidence>
<dbReference type="InterPro" id="IPR022689">
    <property type="entry name" value="Iron_dep_repressor"/>
</dbReference>
<dbReference type="SUPFAM" id="SSF46785">
    <property type="entry name" value="Winged helix' DNA-binding domain"/>
    <property type="match status" value="1"/>
</dbReference>
<accession>D1CEB4</accession>
<comment type="subcellular location">
    <subcellularLocation>
        <location evidence="1">Cytoplasm</location>
    </subcellularLocation>
</comment>
<dbReference type="STRING" id="525904.Tter_0348"/>
<dbReference type="PANTHER" id="PTHR33238:SF10">
    <property type="entry name" value="IRON-DEPENDENT REPRESSOR IDER"/>
    <property type="match status" value="1"/>
</dbReference>
<evidence type="ECO:0000313" key="10">
    <source>
        <dbReference type="Proteomes" id="UP000000323"/>
    </source>
</evidence>
<keyword evidence="4" id="KW-0408">Iron</keyword>
<organism evidence="9 10">
    <name type="scientific">Thermobaculum terrenum (strain ATCC BAA-798 / CCMEE 7001 / YNP1)</name>
    <dbReference type="NCBI Taxonomy" id="525904"/>
    <lineage>
        <taxon>Bacteria</taxon>
        <taxon>Bacillati</taxon>
        <taxon>Chloroflexota</taxon>
        <taxon>Chloroflexia</taxon>
        <taxon>Candidatus Thermobaculales</taxon>
        <taxon>Candidatus Thermobaculaceae</taxon>
        <taxon>Thermobaculum</taxon>
    </lineage>
</organism>
<dbReference type="Pfam" id="PF01325">
    <property type="entry name" value="Fe_dep_repress"/>
    <property type="match status" value="1"/>
</dbReference>
<proteinExistence type="inferred from homology"/>
<dbReference type="SUPFAM" id="SSF50037">
    <property type="entry name" value="C-terminal domain of transcriptional repressors"/>
    <property type="match status" value="1"/>
</dbReference>
<dbReference type="Pfam" id="PF02742">
    <property type="entry name" value="Fe_dep_repr_C"/>
    <property type="match status" value="1"/>
</dbReference>
<comment type="similarity">
    <text evidence="2">Belongs to the DtxR/MntR family.</text>
</comment>
<dbReference type="SUPFAM" id="SSF47979">
    <property type="entry name" value="Iron-dependent repressor protein, dimerization domain"/>
    <property type="match status" value="1"/>
</dbReference>
<gene>
    <name evidence="9" type="ordered locus">Tter_0348</name>
</gene>
<dbReference type="AlphaFoldDB" id="D1CEB4"/>
<dbReference type="EMBL" id="CP001825">
    <property type="protein sequence ID" value="ACZ41270.1"/>
    <property type="molecule type" value="Genomic_DNA"/>
</dbReference>
<dbReference type="GO" id="GO:0003677">
    <property type="term" value="F:DNA binding"/>
    <property type="evidence" value="ECO:0007669"/>
    <property type="project" value="UniProtKB-KW"/>
</dbReference>
<dbReference type="GO" id="GO:0046914">
    <property type="term" value="F:transition metal ion binding"/>
    <property type="evidence" value="ECO:0007669"/>
    <property type="project" value="InterPro"/>
</dbReference>
<evidence type="ECO:0000256" key="1">
    <source>
        <dbReference type="ARBA" id="ARBA00004496"/>
    </source>
</evidence>
<evidence type="ECO:0000256" key="7">
    <source>
        <dbReference type="ARBA" id="ARBA00023163"/>
    </source>
</evidence>
<dbReference type="InterPro" id="IPR008988">
    <property type="entry name" value="Transcriptional_repressor_C"/>
</dbReference>
<dbReference type="HOGENOM" id="CLU_069532_0_0_0"/>